<evidence type="ECO:0000313" key="3">
    <source>
        <dbReference type="Proteomes" id="UP001153076"/>
    </source>
</evidence>
<proteinExistence type="predicted"/>
<dbReference type="GO" id="GO:0016020">
    <property type="term" value="C:membrane"/>
    <property type="evidence" value="ECO:0007669"/>
    <property type="project" value="TreeGrafter"/>
</dbReference>
<dbReference type="CDD" id="cd07987">
    <property type="entry name" value="LPLAT_MGAT-like"/>
    <property type="match status" value="1"/>
</dbReference>
<name>A0A9Q1QH23_9CARY</name>
<protein>
    <recommendedName>
        <fullName evidence="1">Serine aminopeptidase S33 domain-containing protein</fullName>
    </recommendedName>
</protein>
<dbReference type="PANTHER" id="PTHR22753">
    <property type="entry name" value="TRANSMEMBRANE PROTEIN 68"/>
    <property type="match status" value="1"/>
</dbReference>
<comment type="caution">
    <text evidence="2">The sequence shown here is derived from an EMBL/GenBank/DDBJ whole genome shotgun (WGS) entry which is preliminary data.</text>
</comment>
<dbReference type="OrthoDB" id="44277at2759"/>
<dbReference type="Pfam" id="PF12146">
    <property type="entry name" value="Hydrolase_4"/>
    <property type="match status" value="1"/>
</dbReference>
<dbReference type="SUPFAM" id="SSF53474">
    <property type="entry name" value="alpha/beta-Hydrolases"/>
    <property type="match status" value="1"/>
</dbReference>
<dbReference type="PANTHER" id="PTHR22753:SF14">
    <property type="entry name" value="MONOACYLGLYCEROL_DIACYLGLYCEROL O-ACYLTRANSFERASE"/>
    <property type="match status" value="1"/>
</dbReference>
<keyword evidence="3" id="KW-1185">Reference proteome</keyword>
<dbReference type="EMBL" id="JAKOGI010000197">
    <property type="protein sequence ID" value="KAJ8440160.1"/>
    <property type="molecule type" value="Genomic_DNA"/>
</dbReference>
<evidence type="ECO:0000259" key="1">
    <source>
        <dbReference type="Pfam" id="PF12146"/>
    </source>
</evidence>
<dbReference type="AlphaFoldDB" id="A0A9Q1QH23"/>
<feature type="domain" description="Serine aminopeptidase S33" evidence="1">
    <location>
        <begin position="176"/>
        <end position="378"/>
    </location>
</feature>
<dbReference type="Proteomes" id="UP001153076">
    <property type="component" value="Unassembled WGS sequence"/>
</dbReference>
<gene>
    <name evidence="2" type="ORF">Cgig2_003485</name>
</gene>
<dbReference type="InterPro" id="IPR029058">
    <property type="entry name" value="AB_hydrolase_fold"/>
</dbReference>
<accession>A0A9Q1QH23</accession>
<reference evidence="2" key="1">
    <citation type="submission" date="2022-04" db="EMBL/GenBank/DDBJ databases">
        <title>Carnegiea gigantea Genome sequencing and assembly v2.</title>
        <authorList>
            <person name="Copetti D."/>
            <person name="Sanderson M.J."/>
            <person name="Burquez A."/>
            <person name="Wojciechowski M.F."/>
        </authorList>
    </citation>
    <scope>NUCLEOTIDE SEQUENCE</scope>
    <source>
        <strain evidence="2">SGP5-SGP5p</strain>
        <tissue evidence="2">Aerial part</tissue>
    </source>
</reference>
<organism evidence="2 3">
    <name type="scientific">Carnegiea gigantea</name>
    <dbReference type="NCBI Taxonomy" id="171969"/>
    <lineage>
        <taxon>Eukaryota</taxon>
        <taxon>Viridiplantae</taxon>
        <taxon>Streptophyta</taxon>
        <taxon>Embryophyta</taxon>
        <taxon>Tracheophyta</taxon>
        <taxon>Spermatophyta</taxon>
        <taxon>Magnoliopsida</taxon>
        <taxon>eudicotyledons</taxon>
        <taxon>Gunneridae</taxon>
        <taxon>Pentapetalae</taxon>
        <taxon>Caryophyllales</taxon>
        <taxon>Cactineae</taxon>
        <taxon>Cactaceae</taxon>
        <taxon>Cactoideae</taxon>
        <taxon>Echinocereeae</taxon>
        <taxon>Carnegiea</taxon>
    </lineage>
</organism>
<dbReference type="Gene3D" id="3.40.50.1820">
    <property type="entry name" value="alpha/beta hydrolase"/>
    <property type="match status" value="1"/>
</dbReference>
<dbReference type="InterPro" id="IPR022742">
    <property type="entry name" value="Hydrolase_4"/>
</dbReference>
<sequence length="734" mass="80918">MTATHAFQLSPCFLQNSGYRLRFGRRVLCNLGGGDSTVVSSDRGSGHGAPLVKEDEKIGSSIGGGNGHVVSTVGGRKRSVKVDTLPIEILWDDGFGTASMKDYLDSAKDMVKRDGGPPRWFCPVESGPPLEGSPILLFLPGMDGIGLGLLMHHKTLGKVFEVRCLHIPVYDRTPFEALVEFVGQTVRQEHASSPNKPVYLVGDSFGGCLALAVAAHNPTVDLVVILANPATSLERSQLAPFFPLLEASPEELHWTIPYLLSFVMGEPAKMAMGNVDKKLPPGPMFGQLSENLTALLPRLSVLSDIIPKETLVWKLKLLKSAAAYANSRLHSVTAEVLVLASGKDNMLPSEDEATRLSSVLKNCIVRTFKENGHTLLLEDGINLLSVIRGTCKYRRSRRLDFVTDFVPPSQSEYDVVFSQVTGWLQYCSSPVMFSTLRDGTIVKGLDGVPSEGPVLLVGYHMLMGLELPGLFEGFLREKKVLPRGLAHPELFTLSSAGEFSYFDYFKVFGAIPVTPSNFFKLLATKSHVLLYPGGAREALHRKVTGSSEWMGLKSRPGLTTSTVVFMSKGEEYRLFWPNQPEFVRMAAKFGATIVPFGTVGEDDVALLALDYDDLVRIPVLGDHIRQKNREAKRVRANMEGEVGNENLFIPGLIPKVPGRFYYFFGKPIETQGKEELLRDRGSAEELYSYIKSEVESNMGYLLKKREEDPYRSIIDRAFYRLFSAPVQGVPTFSP</sequence>
<evidence type="ECO:0000313" key="2">
    <source>
        <dbReference type="EMBL" id="KAJ8440160.1"/>
    </source>
</evidence>